<dbReference type="Proteomes" id="UP000001191">
    <property type="component" value="Chromosome"/>
</dbReference>
<evidence type="ECO:0000259" key="3">
    <source>
        <dbReference type="Pfam" id="PF23589"/>
    </source>
</evidence>
<dbReference type="Pfam" id="PF23526">
    <property type="entry name" value="AprA_N"/>
    <property type="match status" value="1"/>
</dbReference>
<gene>
    <name evidence="4" type="ordered locus">Npun_F3155</name>
</gene>
<feature type="domain" description="AprA-like MT2-like" evidence="1">
    <location>
        <begin position="312"/>
        <end position="576"/>
    </location>
</feature>
<reference evidence="4 5" key="2">
    <citation type="journal article" date="2013" name="Plant Physiol.">
        <title>A Nostoc punctiforme Sugar Transporter Necessary to Establish a Cyanobacterium-Plant Symbiosis.</title>
        <authorList>
            <person name="Ekman M."/>
            <person name="Picossi S."/>
            <person name="Campbell E.L."/>
            <person name="Meeks J.C."/>
            <person name="Flores E."/>
        </authorList>
    </citation>
    <scope>NUCLEOTIDE SEQUENCE [LARGE SCALE GENOMIC DNA]</scope>
    <source>
        <strain evidence="5">ATCC 29133 / PCC 73102</strain>
    </source>
</reference>
<organism evidence="4 5">
    <name type="scientific">Nostoc punctiforme (strain ATCC 29133 / PCC 73102)</name>
    <dbReference type="NCBI Taxonomy" id="63737"/>
    <lineage>
        <taxon>Bacteria</taxon>
        <taxon>Bacillati</taxon>
        <taxon>Cyanobacteriota</taxon>
        <taxon>Cyanophyceae</taxon>
        <taxon>Nostocales</taxon>
        <taxon>Nostocaceae</taxon>
        <taxon>Nostoc</taxon>
    </lineage>
</organism>
<dbReference type="OrthoDB" id="474235at2"/>
<evidence type="ECO:0000259" key="1">
    <source>
        <dbReference type="Pfam" id="PF23525"/>
    </source>
</evidence>
<dbReference type="InterPro" id="IPR056394">
    <property type="entry name" value="AprA-like_N"/>
</dbReference>
<evidence type="ECO:0000313" key="4">
    <source>
        <dbReference type="EMBL" id="ACC81613.1"/>
    </source>
</evidence>
<feature type="domain" description="AprA winged helix" evidence="3">
    <location>
        <begin position="204"/>
        <end position="299"/>
    </location>
</feature>
<name>B2IYN0_NOSP7</name>
<evidence type="ECO:0000259" key="2">
    <source>
        <dbReference type="Pfam" id="PF23526"/>
    </source>
</evidence>
<dbReference type="AlphaFoldDB" id="B2IYN0"/>
<protein>
    <recommendedName>
        <fullName evidence="6">Polyketide synthase</fullName>
    </recommendedName>
</protein>
<proteinExistence type="predicted"/>
<evidence type="ECO:0008006" key="6">
    <source>
        <dbReference type="Google" id="ProtNLM"/>
    </source>
</evidence>
<dbReference type="eggNOG" id="COG0286">
    <property type="taxonomic scope" value="Bacteria"/>
</dbReference>
<feature type="domain" description="AprA-like N-terminal" evidence="2">
    <location>
        <begin position="46"/>
        <end position="110"/>
    </location>
</feature>
<accession>B2IYN0</accession>
<evidence type="ECO:0000313" key="5">
    <source>
        <dbReference type="Proteomes" id="UP000001191"/>
    </source>
</evidence>
<dbReference type="EnsemblBacteria" id="ACC81613">
    <property type="protein sequence ID" value="ACC81613"/>
    <property type="gene ID" value="Npun_F3155"/>
</dbReference>
<dbReference type="SUPFAM" id="SSF53335">
    <property type="entry name" value="S-adenosyl-L-methionine-dependent methyltransferases"/>
    <property type="match status" value="1"/>
</dbReference>
<dbReference type="KEGG" id="npu:Npun_F3155"/>
<dbReference type="InterPro" id="IPR029063">
    <property type="entry name" value="SAM-dependent_MTases_sf"/>
</dbReference>
<dbReference type="Pfam" id="PF23525">
    <property type="entry name" value="Methyltransf_36"/>
    <property type="match status" value="1"/>
</dbReference>
<dbReference type="EMBL" id="CP001037">
    <property type="protein sequence ID" value="ACC81613.1"/>
    <property type="molecule type" value="Genomic_DNA"/>
</dbReference>
<sequence length="594" mass="67020">MQLRDKIFGCAVYTRSDILDKLFRPKNIPDLSDGDSEERKERLSVRRTIFLHLDGIAIGPTTNALQERGVFFLFEEGKVVPLNLVLKYFPGNIGYLNVALRLMVSQGWMKHQEIEGEIFYTLTRRGSIALGLSSIYKEFVAFLPILLNINDYLFGDLTLSLQSKLADGMNFSSLLARAKRQWDLVESTDEDYQYVCCQILHHLNGLLVGPTMVSLAMANVFEQIDPKTHTLDIEQLAGNQKHLLEAFEILALQGWVVIQGRQVQFIRTGLYAISRAYAYGVTVSYLPTFEKVPELLFGNPTILWRRDTDGHETHVNRPVNIWGSGLAHQTYFQKVDAIIRDIFNRPIDEQPKGIVDMGCGDGTFMEHIYHVIQNQTLRGKYLNDNPLIMVCADYNQASREATYKRLKDLQSPISVIFGDINDPDELAKTILAKYGILSNEFLHVRSFLDHNRPFISPTMGNMGCELSSTGAFVCRGRMIIANELLQNLLEHLQRWKPHIGRFGLLVLDLHTIPPALAAANIGYTLATAYDATHGYTDQYPIELNQFIAAAKLAGLTPDLRYQAKFPPNDLATVSLNLFVPMEVGSGESDSDWIV</sequence>
<dbReference type="Pfam" id="PF23589">
    <property type="entry name" value="WHD_AprA"/>
    <property type="match status" value="1"/>
</dbReference>
<dbReference type="STRING" id="63737.Npun_F3155"/>
<dbReference type="HOGENOM" id="CLU_459148_0_0_3"/>
<dbReference type="InterPro" id="IPR056393">
    <property type="entry name" value="AprA-like_MT2"/>
</dbReference>
<dbReference type="InterPro" id="IPR056395">
    <property type="entry name" value="WH_AprA"/>
</dbReference>
<reference evidence="5" key="1">
    <citation type="submission" date="2008-04" db="EMBL/GenBank/DDBJ databases">
        <title>Complete sequence of chromosome of Nostoc punctiforme ATCC 29133.</title>
        <authorList>
            <consortium name="US DOE Joint Genome Institute"/>
            <person name="Copeland A."/>
            <person name="Lucas S."/>
            <person name="Lapidus A."/>
            <person name="Glavina del Rio T."/>
            <person name="Dalin E."/>
            <person name="Tice H."/>
            <person name="Pitluck S."/>
            <person name="Chain P."/>
            <person name="Malfatti S."/>
            <person name="Shin M."/>
            <person name="Vergez L."/>
            <person name="Schmutz J."/>
            <person name="Larimer F."/>
            <person name="Land M."/>
            <person name="Hauser L."/>
            <person name="Kyrpides N."/>
            <person name="Kim E."/>
            <person name="Meeks J.C."/>
            <person name="Elhai J."/>
            <person name="Campbell E.L."/>
            <person name="Thiel T."/>
            <person name="Longmire J."/>
            <person name="Potts M."/>
            <person name="Atlas R."/>
        </authorList>
    </citation>
    <scope>NUCLEOTIDE SEQUENCE [LARGE SCALE GENOMIC DNA]</scope>
    <source>
        <strain evidence="5">ATCC 29133 / PCC 73102</strain>
    </source>
</reference>
<keyword evidence="5" id="KW-1185">Reference proteome</keyword>
<dbReference type="RefSeq" id="WP_012409594.1">
    <property type="nucleotide sequence ID" value="NC_010628.1"/>
</dbReference>